<organism evidence="1 2">
    <name type="scientific">Ureibacillus chungkukjangi</name>
    <dbReference type="NCBI Taxonomy" id="1202712"/>
    <lineage>
        <taxon>Bacteria</taxon>
        <taxon>Bacillati</taxon>
        <taxon>Bacillota</taxon>
        <taxon>Bacilli</taxon>
        <taxon>Bacillales</taxon>
        <taxon>Caryophanaceae</taxon>
        <taxon>Ureibacillus</taxon>
    </lineage>
</organism>
<evidence type="ECO:0000313" key="2">
    <source>
        <dbReference type="Proteomes" id="UP000247416"/>
    </source>
</evidence>
<name>A0A318TAZ9_9BACL</name>
<sequence>LSPTSTKEWEKNQRNCSKLISKMCPILLDAYRLLQKQKEVELKIKGKVKQIAQQNVLQVINSKSEENIQQKPRTIIKEQKERNINFLSLMLEEKLNIENPTSQLEIINETFQNKSCKYLIKKAEAKQLYRIGETALQRIIAEYKIPNFDYKRVFYISSKHLKEVLTKLELSQNQILIEYEGNISLTSKVKSIYNKRFSPERLNTILQFGQLFEVGWIYKKEICDSIVKEIELAEKIELYKKEIQNNLIIDKLYLKALKDLGIINARDIEEKTYLKYWLKFTSKKLKSTTGNIKTLEKKFVRFISITNLLISRDTFDKLAKLSSKEINLLYLNDNTESTYKEIIYQYICFIADELEVKYNKNHLRNPYKEKNARTSANTEIYSINEYLELVSYVSDVDYHKKRCYKEFKRPLNNTEKYKSYESVWLYIILHLNNDWRSHDVVTKVPRITLPESITDFDDFLSRKLTIEEKDKIIAEITSKYFTIKSSKKDKDGHFFCSEELQYPLANALIACTLNQNHKNNPYLIEFNSSNELPNSLNKRFFQEFSNTQFLFKSKKMNTTLSTFTYEYIKHCTNLDPMQITKMLRPHSSFNTTKKYIKLSQFELDRLSRNLFDDGNFGYTYDYLHRIVFGNSLSEDKIILQERKRYLKTLFGDSTKLENLSTQLISIERDFNSLTEYLSSLDNTELQKKLMLINLRQLPAKNEHWQCLLGDCLFLDRDCEKCPFSIPHFYTLVNVISNLEKIVNDMKVNFLTSLETEKRFKANILYRYLFLLSTAKKKFGASFLNEFSNGRYDVILERVRNLPNIKKYITLQEV</sequence>
<gene>
    <name evidence="1" type="ORF">BJ095_1581</name>
</gene>
<protein>
    <submittedName>
        <fullName evidence="1">Uncharacterized protein</fullName>
    </submittedName>
</protein>
<accession>A0A318TAZ9</accession>
<feature type="non-terminal residue" evidence="1">
    <location>
        <position position="1"/>
    </location>
</feature>
<dbReference type="AlphaFoldDB" id="A0A318TAZ9"/>
<comment type="caution">
    <text evidence="1">The sequence shown here is derived from an EMBL/GenBank/DDBJ whole genome shotgun (WGS) entry which is preliminary data.</text>
</comment>
<evidence type="ECO:0000313" key="1">
    <source>
        <dbReference type="EMBL" id="PYF01763.1"/>
    </source>
</evidence>
<dbReference type="EMBL" id="QJTJ01000058">
    <property type="protein sequence ID" value="PYF01763.1"/>
    <property type="molecule type" value="Genomic_DNA"/>
</dbReference>
<reference evidence="1 2" key="1">
    <citation type="submission" date="2018-06" db="EMBL/GenBank/DDBJ databases">
        <title>Genomic Encyclopedia of Archaeal and Bacterial Type Strains, Phase II (KMG-II): from individual species to whole genera.</title>
        <authorList>
            <person name="Goeker M."/>
        </authorList>
    </citation>
    <scope>NUCLEOTIDE SEQUENCE [LARGE SCALE GENOMIC DNA]</scope>
    <source>
        <strain evidence="1 2">KACC 16626</strain>
    </source>
</reference>
<keyword evidence="2" id="KW-1185">Reference proteome</keyword>
<proteinExistence type="predicted"/>
<dbReference type="Proteomes" id="UP000247416">
    <property type="component" value="Unassembled WGS sequence"/>
</dbReference>